<dbReference type="SUPFAM" id="SSF50729">
    <property type="entry name" value="PH domain-like"/>
    <property type="match status" value="1"/>
</dbReference>
<comment type="subcellular location">
    <subcellularLocation>
        <location evidence="1">Cell projection</location>
    </subcellularLocation>
    <subcellularLocation>
        <location evidence="2">Cytoplasm</location>
    </subcellularLocation>
</comment>
<dbReference type="InterPro" id="IPR055251">
    <property type="entry name" value="SOS1_NGEF_PH"/>
</dbReference>
<dbReference type="CDD" id="cd13244">
    <property type="entry name" value="PH_PLEKHG5_G6"/>
    <property type="match status" value="1"/>
</dbReference>
<proteinExistence type="predicted"/>
<dbReference type="SUPFAM" id="SSF48065">
    <property type="entry name" value="DBL homology domain (DH-domain)"/>
    <property type="match status" value="1"/>
</dbReference>
<reference evidence="8" key="1">
    <citation type="journal article" date="2023" name="Science">
        <title>Genome structures resolve the early diversification of teleost fishes.</title>
        <authorList>
            <person name="Parey E."/>
            <person name="Louis A."/>
            <person name="Montfort J."/>
            <person name="Bouchez O."/>
            <person name="Roques C."/>
            <person name="Iampietro C."/>
            <person name="Lluch J."/>
            <person name="Castinel A."/>
            <person name="Donnadieu C."/>
            <person name="Desvignes T."/>
            <person name="Floi Bucao C."/>
            <person name="Jouanno E."/>
            <person name="Wen M."/>
            <person name="Mejri S."/>
            <person name="Dirks R."/>
            <person name="Jansen H."/>
            <person name="Henkel C."/>
            <person name="Chen W.J."/>
            <person name="Zahm M."/>
            <person name="Cabau C."/>
            <person name="Klopp C."/>
            <person name="Thompson A.W."/>
            <person name="Robinson-Rechavi M."/>
            <person name="Braasch I."/>
            <person name="Lecointre G."/>
            <person name="Bobe J."/>
            <person name="Postlethwait J.H."/>
            <person name="Berthelot C."/>
            <person name="Roest Crollius H."/>
            <person name="Guiguen Y."/>
        </authorList>
    </citation>
    <scope>NUCLEOTIDE SEQUENCE</scope>
    <source>
        <strain evidence="8">NC1722</strain>
    </source>
</reference>
<dbReference type="GO" id="GO:0007266">
    <property type="term" value="P:Rho protein signal transduction"/>
    <property type="evidence" value="ECO:0007669"/>
    <property type="project" value="TreeGrafter"/>
</dbReference>
<dbReference type="Proteomes" id="UP001221898">
    <property type="component" value="Unassembled WGS sequence"/>
</dbReference>
<dbReference type="PANTHER" id="PTHR13217">
    <property type="entry name" value="PLECKSTRIN HOMOLOGY DOMAIN-CONTAINING FAMILY G MEMBER 7"/>
    <property type="match status" value="1"/>
</dbReference>
<feature type="compositionally biased region" description="Polar residues" evidence="5">
    <location>
        <begin position="1005"/>
        <end position="1015"/>
    </location>
</feature>
<feature type="compositionally biased region" description="Basic and acidic residues" evidence="5">
    <location>
        <begin position="234"/>
        <end position="245"/>
    </location>
</feature>
<protein>
    <recommendedName>
        <fullName evidence="10">Pleckstrin homology domain-containing family G member 5</fullName>
    </recommendedName>
</protein>
<dbReference type="GO" id="GO:0005085">
    <property type="term" value="F:guanyl-nucleotide exchange factor activity"/>
    <property type="evidence" value="ECO:0007669"/>
    <property type="project" value="InterPro"/>
</dbReference>
<feature type="region of interest" description="Disordered" evidence="5">
    <location>
        <begin position="448"/>
        <end position="474"/>
    </location>
</feature>
<feature type="domain" description="PH" evidence="6">
    <location>
        <begin position="811"/>
        <end position="911"/>
    </location>
</feature>
<dbReference type="PROSITE" id="PS50010">
    <property type="entry name" value="DH_2"/>
    <property type="match status" value="1"/>
</dbReference>
<feature type="region of interest" description="Disordered" evidence="5">
    <location>
        <begin position="927"/>
        <end position="1015"/>
    </location>
</feature>
<dbReference type="GO" id="GO:0030139">
    <property type="term" value="C:endocytic vesicle"/>
    <property type="evidence" value="ECO:0007669"/>
    <property type="project" value="TreeGrafter"/>
</dbReference>
<feature type="compositionally biased region" description="Low complexity" evidence="5">
    <location>
        <begin position="1096"/>
        <end position="1107"/>
    </location>
</feature>
<dbReference type="InterPro" id="IPR040181">
    <property type="entry name" value="PKHG5/7"/>
</dbReference>
<dbReference type="CDD" id="cd17068">
    <property type="entry name" value="RBD_PLEKHG5"/>
    <property type="match status" value="1"/>
</dbReference>
<dbReference type="SUPFAM" id="SSF54236">
    <property type="entry name" value="Ubiquitin-like"/>
    <property type="match status" value="1"/>
</dbReference>
<evidence type="ECO:0000256" key="5">
    <source>
        <dbReference type="SAM" id="MobiDB-lite"/>
    </source>
</evidence>
<dbReference type="Gene3D" id="1.20.900.10">
    <property type="entry name" value="Dbl homology (DH) domain"/>
    <property type="match status" value="1"/>
</dbReference>
<dbReference type="SMART" id="SM00233">
    <property type="entry name" value="PH"/>
    <property type="match status" value="1"/>
</dbReference>
<dbReference type="SMART" id="SM00325">
    <property type="entry name" value="RhoGEF"/>
    <property type="match status" value="1"/>
</dbReference>
<dbReference type="InterPro" id="IPR001849">
    <property type="entry name" value="PH_domain"/>
</dbReference>
<evidence type="ECO:0008006" key="10">
    <source>
        <dbReference type="Google" id="ProtNLM"/>
    </source>
</evidence>
<dbReference type="PROSITE" id="PS50003">
    <property type="entry name" value="PH_DOMAIN"/>
    <property type="match status" value="1"/>
</dbReference>
<dbReference type="InterPro" id="IPR000219">
    <property type="entry name" value="DH_dom"/>
</dbReference>
<evidence type="ECO:0000256" key="1">
    <source>
        <dbReference type="ARBA" id="ARBA00004316"/>
    </source>
</evidence>
<comment type="caution">
    <text evidence="8">The sequence shown here is derived from an EMBL/GenBank/DDBJ whole genome shotgun (WGS) entry which is preliminary data.</text>
</comment>
<dbReference type="Pfam" id="PF22697">
    <property type="entry name" value="SOS1_NGEF_PH"/>
    <property type="match status" value="1"/>
</dbReference>
<evidence type="ECO:0000313" key="8">
    <source>
        <dbReference type="EMBL" id="KAJ8400276.1"/>
    </source>
</evidence>
<evidence type="ECO:0000259" key="7">
    <source>
        <dbReference type="PROSITE" id="PS50010"/>
    </source>
</evidence>
<feature type="region of interest" description="Disordered" evidence="5">
    <location>
        <begin position="1142"/>
        <end position="1290"/>
    </location>
</feature>
<feature type="compositionally biased region" description="Low complexity" evidence="5">
    <location>
        <begin position="259"/>
        <end position="271"/>
    </location>
</feature>
<keyword evidence="4" id="KW-0966">Cell projection</keyword>
<feature type="domain" description="DH" evidence="7">
    <location>
        <begin position="563"/>
        <end position="755"/>
    </location>
</feature>
<feature type="region of interest" description="Disordered" evidence="5">
    <location>
        <begin position="234"/>
        <end position="305"/>
    </location>
</feature>
<keyword evidence="3" id="KW-0963">Cytoplasm</keyword>
<name>A0AAD7SCW6_9TELE</name>
<dbReference type="PANTHER" id="PTHR13217:SF11">
    <property type="entry name" value="PLECKSTRIN HOMOLOGY DOMAIN-CONTAINING FAMILY G MEMBER 5"/>
    <property type="match status" value="1"/>
</dbReference>
<dbReference type="Gene3D" id="2.30.29.30">
    <property type="entry name" value="Pleckstrin-homology domain (PH domain)/Phosphotyrosine-binding domain (PTB)"/>
    <property type="match status" value="1"/>
</dbReference>
<evidence type="ECO:0000259" key="6">
    <source>
        <dbReference type="PROSITE" id="PS50003"/>
    </source>
</evidence>
<keyword evidence="9" id="KW-1185">Reference proteome</keyword>
<sequence>MFLYWKKRGAYELETLPSSLTELGAERYSWSSSLDVIHDLGDEKTTQEEKGVACQHPDCPDHRRAAKVRCCTWECRRPLQEGRTMVSGHPSLAVGAEEESVAEGRGSGELALRPKIWTEACAFSFRARIVQCSSSHDENIGRKTIEKKAFGVGARSSRDPATLAVLGHALRSVLTGATRPGGEDALTGIQGRPRTHVSVLQRQVCHHPDCQDLNNKTPLNLCESCDSRRHTEESDSMHFDRHPRFDLQPQGSILARNVSTRSCPPRTSPPSDLEEEEDGGSDRGDRKAGGMKLAKKKPRRRHTDDPSKECFTLKFDLSVDIDMEIVPAMKKKTLREVLGPVFERKGIELSRVDLFLDQSNTPLSLNFEAYRFGGHYLKVRARQGEELKVEQGVKDLRSLSLPIMKPGGSHSPYIMTPGSERVEHGSLGRRESVDLLGQARRRKNMTEFLGDSNIPSPDSLAQLGGSLPGVGTGPDSWKNRAASRFSGFFSSGAVAGPFGKDVDRVEQLHSKLHSYTLMGLPKVPPQLSFHHDSWEEEDTNLELEESWQCLLENPESLTRRQFHQQEAIWELLQTEATYIKKLRVITDLFLCGLLNLQESGLLTEVEPARLFSNIQDIVRLHTALWAQVMLPVLEQARENRTLLNPTNLHHGFKTISSRFKPYIRYCMEEEGCMEYMRSLLKDNELFKTYVTWAETHKQFNRLKLTDMLVKPHQRLTKYPLLLKSLLKKTDEPAARDAVNSMVASVEGFINSVDSQMLQRQEQQKLAAISSRIESYEAVEGGSEEVEKILREFSRFDLTAPMMGTSPEETRQLHLEGALRMKEGKDSRMDVYCFLFTDLLLITKSVKRVEKVKVIRQPLLINNVVCRELKDPGSFLLIYLNEFHSAVAAYSFQANSATQGRSWIDAICNVQNQFQRLRSEEHVRQQVTTLQQRLEEEEESSNSTTSSPGLPHKEQQSGSQSDGSTETLSVAIVEENSGTTDSFSLHADLGESFGEGSASEVEMPSPRSTSLNSNPNSLQRLFCTEVGANPERLGGPGGLDMGPQCRSLSMDSAYGTLSPESLLRELQLRERPGQSQSEGEETEGEEAEQDEEEEDASSSGSQLSVDSSLRLRRHAPVQPRPHCLQVLAPMSRSEDNLLQRLHRRSRTAAAASAASETPAQGRGERGASRSLPHLCKHGSRGPELIFQADSGQPDANEDHPVTHSAPSGKLTDTLRRATGREVHRALSGGGSQSCPCSRASSSGSDCETTPPASLEEECDGADGSAEQEALDGSEPTSARQSHSPAQQHKKLTLAQLYRIRTTLVLNSTLTASEV</sequence>
<dbReference type="InterPro" id="IPR035899">
    <property type="entry name" value="DBL_dom_sf"/>
</dbReference>
<feature type="compositionally biased region" description="Acidic residues" evidence="5">
    <location>
        <begin position="1077"/>
        <end position="1095"/>
    </location>
</feature>
<feature type="compositionally biased region" description="Low complexity" evidence="5">
    <location>
        <begin position="1231"/>
        <end position="1245"/>
    </location>
</feature>
<feature type="region of interest" description="Disordered" evidence="5">
    <location>
        <begin position="1027"/>
        <end position="1051"/>
    </location>
</feature>
<evidence type="ECO:0000256" key="3">
    <source>
        <dbReference type="ARBA" id="ARBA00022490"/>
    </source>
</evidence>
<feature type="compositionally biased region" description="Polar residues" evidence="5">
    <location>
        <begin position="955"/>
        <end position="967"/>
    </location>
</feature>
<dbReference type="GO" id="GO:0005886">
    <property type="term" value="C:plasma membrane"/>
    <property type="evidence" value="ECO:0007669"/>
    <property type="project" value="TreeGrafter"/>
</dbReference>
<evidence type="ECO:0000313" key="9">
    <source>
        <dbReference type="Proteomes" id="UP001221898"/>
    </source>
</evidence>
<gene>
    <name evidence="8" type="ORF">AAFF_G00399700</name>
</gene>
<evidence type="ECO:0000256" key="2">
    <source>
        <dbReference type="ARBA" id="ARBA00004496"/>
    </source>
</evidence>
<dbReference type="InterPro" id="IPR011993">
    <property type="entry name" value="PH-like_dom_sf"/>
</dbReference>
<organism evidence="8 9">
    <name type="scientific">Aldrovandia affinis</name>
    <dbReference type="NCBI Taxonomy" id="143900"/>
    <lineage>
        <taxon>Eukaryota</taxon>
        <taxon>Metazoa</taxon>
        <taxon>Chordata</taxon>
        <taxon>Craniata</taxon>
        <taxon>Vertebrata</taxon>
        <taxon>Euteleostomi</taxon>
        <taxon>Actinopterygii</taxon>
        <taxon>Neopterygii</taxon>
        <taxon>Teleostei</taxon>
        <taxon>Notacanthiformes</taxon>
        <taxon>Halosauridae</taxon>
        <taxon>Aldrovandia</taxon>
    </lineage>
</organism>
<dbReference type="GO" id="GO:0043542">
    <property type="term" value="P:endothelial cell migration"/>
    <property type="evidence" value="ECO:0007669"/>
    <property type="project" value="TreeGrafter"/>
</dbReference>
<evidence type="ECO:0000256" key="4">
    <source>
        <dbReference type="ARBA" id="ARBA00023273"/>
    </source>
</evidence>
<accession>A0AAD7SCW6</accession>
<feature type="compositionally biased region" description="Basic and acidic residues" evidence="5">
    <location>
        <begin position="1211"/>
        <end position="1223"/>
    </location>
</feature>
<dbReference type="FunFam" id="2.30.29.30:FF:000141">
    <property type="entry name" value="Pleckstrin homology domain-containing family G member 5"/>
    <property type="match status" value="1"/>
</dbReference>
<feature type="region of interest" description="Disordered" evidence="5">
    <location>
        <begin position="1068"/>
        <end position="1127"/>
    </location>
</feature>
<dbReference type="InterPro" id="IPR029071">
    <property type="entry name" value="Ubiquitin-like_domsf"/>
</dbReference>
<dbReference type="FunFam" id="1.20.900.10:FF:000017">
    <property type="entry name" value="pleckstrin homology domain-containing family G member 5 isoform X1"/>
    <property type="match status" value="1"/>
</dbReference>
<dbReference type="GO" id="GO:0030424">
    <property type="term" value="C:axon"/>
    <property type="evidence" value="ECO:0007669"/>
    <property type="project" value="TreeGrafter"/>
</dbReference>
<dbReference type="EMBL" id="JAINUG010000078">
    <property type="protein sequence ID" value="KAJ8400276.1"/>
    <property type="molecule type" value="Genomic_DNA"/>
</dbReference>
<feature type="compositionally biased region" description="Polar residues" evidence="5">
    <location>
        <begin position="1273"/>
        <end position="1285"/>
    </location>
</feature>
<dbReference type="Pfam" id="PF00621">
    <property type="entry name" value="RhoGEF"/>
    <property type="match status" value="1"/>
</dbReference>
<dbReference type="CDD" id="cd00160">
    <property type="entry name" value="RhoGEF"/>
    <property type="match status" value="1"/>
</dbReference>